<comment type="caution">
    <text evidence="2">The sequence shown here is derived from an EMBL/GenBank/DDBJ whole genome shotgun (WGS) entry which is preliminary data.</text>
</comment>
<organism evidence="2">
    <name type="scientific">marine sediment metagenome</name>
    <dbReference type="NCBI Taxonomy" id="412755"/>
    <lineage>
        <taxon>unclassified sequences</taxon>
        <taxon>metagenomes</taxon>
        <taxon>ecological metagenomes</taxon>
    </lineage>
</organism>
<name>A0A0F9ILH1_9ZZZZ</name>
<dbReference type="EMBL" id="LAZR01018873">
    <property type="protein sequence ID" value="KKL94640.1"/>
    <property type="molecule type" value="Genomic_DNA"/>
</dbReference>
<feature type="transmembrane region" description="Helical" evidence="1">
    <location>
        <begin position="12"/>
        <end position="37"/>
    </location>
</feature>
<dbReference type="AlphaFoldDB" id="A0A0F9ILH1"/>
<gene>
    <name evidence="2" type="ORF">LCGC14_1862620</name>
</gene>
<reference evidence="2" key="1">
    <citation type="journal article" date="2015" name="Nature">
        <title>Complex archaea that bridge the gap between prokaryotes and eukaryotes.</title>
        <authorList>
            <person name="Spang A."/>
            <person name="Saw J.H."/>
            <person name="Jorgensen S.L."/>
            <person name="Zaremba-Niedzwiedzka K."/>
            <person name="Martijn J."/>
            <person name="Lind A.E."/>
            <person name="van Eijk R."/>
            <person name="Schleper C."/>
            <person name="Guy L."/>
            <person name="Ettema T.J."/>
        </authorList>
    </citation>
    <scope>NUCLEOTIDE SEQUENCE</scope>
</reference>
<protein>
    <submittedName>
        <fullName evidence="2">Uncharacterized protein</fullName>
    </submittedName>
</protein>
<sequence>MVLVDKKILSGGLVMIIVGIVLSLYLNSVISVGTSGMTEEETLDLLIRQQENQDLNNLSGILMGIGFLLVLISFGARRKRKGGVKKVEKKPAE</sequence>
<proteinExistence type="predicted"/>
<keyword evidence="1" id="KW-0472">Membrane</keyword>
<feature type="transmembrane region" description="Helical" evidence="1">
    <location>
        <begin position="57"/>
        <end position="76"/>
    </location>
</feature>
<keyword evidence="1" id="KW-0812">Transmembrane</keyword>
<accession>A0A0F9ILH1</accession>
<evidence type="ECO:0000256" key="1">
    <source>
        <dbReference type="SAM" id="Phobius"/>
    </source>
</evidence>
<evidence type="ECO:0000313" key="2">
    <source>
        <dbReference type="EMBL" id="KKL94640.1"/>
    </source>
</evidence>
<keyword evidence="1" id="KW-1133">Transmembrane helix</keyword>